<dbReference type="Pfam" id="PF13456">
    <property type="entry name" value="RVT_3"/>
    <property type="match status" value="1"/>
</dbReference>
<dbReference type="PANTHER" id="PTHR11804:SF79">
    <property type="entry name" value="MITOCHONDRIAL INTERMEDIATE PEPTIDASE"/>
    <property type="match status" value="1"/>
</dbReference>
<dbReference type="InterPro" id="IPR033851">
    <property type="entry name" value="M3A_MIP"/>
</dbReference>
<evidence type="ECO:0000259" key="11">
    <source>
        <dbReference type="Pfam" id="PF01432"/>
    </source>
</evidence>
<dbReference type="InterPro" id="IPR002156">
    <property type="entry name" value="RNaseH_domain"/>
</dbReference>
<dbReference type="PANTHER" id="PTHR11804">
    <property type="entry name" value="PROTEASE M3 THIMET OLIGOPEPTIDASE-RELATED"/>
    <property type="match status" value="1"/>
</dbReference>
<dbReference type="Gene3D" id="3.40.390.10">
    <property type="entry name" value="Collagenase (Catalytic Domain)"/>
    <property type="match status" value="1"/>
</dbReference>
<evidence type="ECO:0000256" key="8">
    <source>
        <dbReference type="ARBA" id="ARBA00023049"/>
    </source>
</evidence>
<comment type="caution">
    <text evidence="13">The sequence shown here is derived from an EMBL/GenBank/DDBJ whole genome shotgun (WGS) entry which is preliminary data.</text>
</comment>
<dbReference type="InterPro" id="IPR024077">
    <property type="entry name" value="Neurolysin/TOP_dom2"/>
</dbReference>
<comment type="similarity">
    <text evidence="2 10">Belongs to the peptidase M3 family.</text>
</comment>
<evidence type="ECO:0000313" key="14">
    <source>
        <dbReference type="Proteomes" id="UP000541444"/>
    </source>
</evidence>
<feature type="domain" description="Peptidase M3A/M3B catalytic" evidence="11">
    <location>
        <begin position="413"/>
        <end position="804"/>
    </location>
</feature>
<evidence type="ECO:0000256" key="3">
    <source>
        <dbReference type="ARBA" id="ARBA00022670"/>
    </source>
</evidence>
<dbReference type="GO" id="GO:0046872">
    <property type="term" value="F:metal ion binding"/>
    <property type="evidence" value="ECO:0007669"/>
    <property type="project" value="UniProtKB-UniRule"/>
</dbReference>
<dbReference type="Proteomes" id="UP000541444">
    <property type="component" value="Unassembled WGS sequence"/>
</dbReference>
<proteinExistence type="inferred from homology"/>
<evidence type="ECO:0000256" key="5">
    <source>
        <dbReference type="ARBA" id="ARBA00022801"/>
    </source>
</evidence>
<evidence type="ECO:0000256" key="4">
    <source>
        <dbReference type="ARBA" id="ARBA00022723"/>
    </source>
</evidence>
<dbReference type="GO" id="GO:0005739">
    <property type="term" value="C:mitochondrion"/>
    <property type="evidence" value="ECO:0007669"/>
    <property type="project" value="UniProtKB-SubCell"/>
</dbReference>
<protein>
    <recommendedName>
        <fullName evidence="15">Mitochondrial intermediate peptidase</fullName>
    </recommendedName>
</protein>
<evidence type="ECO:0000256" key="1">
    <source>
        <dbReference type="ARBA" id="ARBA00004173"/>
    </source>
</evidence>
<dbReference type="InterPro" id="IPR024079">
    <property type="entry name" value="MetalloPept_cat_dom_sf"/>
</dbReference>
<dbReference type="FunFam" id="3.40.390.10:FF:000019">
    <property type="entry name" value="Mitochondrial intermediate peptidase, mitochondrial"/>
    <property type="match status" value="1"/>
</dbReference>
<dbReference type="Gene3D" id="1.10.1370.10">
    <property type="entry name" value="Neurolysin, domain 3"/>
    <property type="match status" value="1"/>
</dbReference>
<evidence type="ECO:0000313" key="13">
    <source>
        <dbReference type="EMBL" id="KAF6133913.1"/>
    </source>
</evidence>
<dbReference type="InterPro" id="IPR036397">
    <property type="entry name" value="RNaseH_sf"/>
</dbReference>
<feature type="domain" description="RNase H type-1" evidence="12">
    <location>
        <begin position="275"/>
        <end position="388"/>
    </location>
</feature>
<comment type="cofactor">
    <cofactor evidence="10">
        <name>Zn(2+)</name>
        <dbReference type="ChEBI" id="CHEBI:29105"/>
    </cofactor>
    <text evidence="10">Binds 1 zinc ion.</text>
</comment>
<dbReference type="CDD" id="cd06222">
    <property type="entry name" value="RNase_H_like"/>
    <property type="match status" value="1"/>
</dbReference>
<organism evidence="13 14">
    <name type="scientific">Kingdonia uniflora</name>
    <dbReference type="NCBI Taxonomy" id="39325"/>
    <lineage>
        <taxon>Eukaryota</taxon>
        <taxon>Viridiplantae</taxon>
        <taxon>Streptophyta</taxon>
        <taxon>Embryophyta</taxon>
        <taxon>Tracheophyta</taxon>
        <taxon>Spermatophyta</taxon>
        <taxon>Magnoliopsida</taxon>
        <taxon>Ranunculales</taxon>
        <taxon>Circaeasteraceae</taxon>
        <taxon>Kingdonia</taxon>
    </lineage>
</organism>
<keyword evidence="7" id="KW-0809">Transit peptide</keyword>
<sequence length="833" mass="94221">MSLLRLLTRKTTSISRSKCLLLRTITTTSNKDCFTSVMVAPENGESTGLYGFEILKTPKGFRSFVEEAIKRSSELVSYVSKLPSSMEIVRAMDEISDTVCSVVDSAELCRNTHPDREFVEEANRASMRIYEYLHVLNTNHSLYDAVVRAERDGLLQSKEAQRAAHSLRVDFEKGGIHLSAGKFSENIVTDPGSVDIFPASRIPKHMQYLLKLIHRTTTKGIKEKGFRITTDPGSLSSLLQSVPDDEVRKQLYIQGNSVPHANLAVLDKLIAARHELAQRARFGGIFRLRNGIPIVAYNGGANSSLIVGELKVVSVYQGLNLANKLGIPSLQVITDSLYASRVMNKLWKPPWRCLHELRQMQVWYKDDNCLCSFSYREGNKAANYVASEMDPWPNMHIFPQDFPVEFISYCIAIMGHRSFAEFAVHPNLASSPDVVNSFLLELNKIVRPKADEDFKKIWNFKSQKCDQRYKDLEPWDETYFTGMMKSSAYNLDSTVISYYFPLSQCIEGLKVLVQSLFGATFHSIPLAPGESWHEDVLKMSLHHPEEGDLGYLYLDLYSRKGKYPGCAHFAIKGGRRLSETKYQLPIVALVCNFSAPSDSSTARLKHWEVETLLHEFGHALHSLLSRTDYQHFSGTRVTLDLAETPSNLFEYYAWDYRFLRTFAKHYLTGEVIPEEVVESIKGARNMFAATELQRQIMYAMIDQTLFGELSSSRDTISVVEDLRKFTSWKHVEGTHWHTRFNHLINYGAGYYSYIYAKCLAATIWADVCAKDPLSLATGTTLRAKLLQHGGAKEASTLLKDLVGSDDILRYHGKGLVPNLTSLCQEMGLIEDQE</sequence>
<dbReference type="AlphaFoldDB" id="A0A7J7KU75"/>
<keyword evidence="6 10" id="KW-0862">Zinc</keyword>
<dbReference type="InterPro" id="IPR001567">
    <property type="entry name" value="Pept_M3A_M3B_dom"/>
</dbReference>
<evidence type="ECO:0000256" key="10">
    <source>
        <dbReference type="RuleBase" id="RU003435"/>
    </source>
</evidence>
<keyword evidence="5 10" id="KW-0378">Hydrolase</keyword>
<dbReference type="GO" id="GO:0004523">
    <property type="term" value="F:RNA-DNA hybrid ribonuclease activity"/>
    <property type="evidence" value="ECO:0007669"/>
    <property type="project" value="InterPro"/>
</dbReference>
<evidence type="ECO:0000259" key="12">
    <source>
        <dbReference type="Pfam" id="PF13456"/>
    </source>
</evidence>
<keyword evidence="9" id="KW-0496">Mitochondrion</keyword>
<dbReference type="Gene3D" id="3.30.420.10">
    <property type="entry name" value="Ribonuclease H-like superfamily/Ribonuclease H"/>
    <property type="match status" value="1"/>
</dbReference>
<evidence type="ECO:0008006" key="15">
    <source>
        <dbReference type="Google" id="ProtNLM"/>
    </source>
</evidence>
<dbReference type="Pfam" id="PF01432">
    <property type="entry name" value="Peptidase_M3"/>
    <property type="match status" value="1"/>
</dbReference>
<evidence type="ECO:0000256" key="9">
    <source>
        <dbReference type="ARBA" id="ARBA00023128"/>
    </source>
</evidence>
<evidence type="ECO:0000256" key="7">
    <source>
        <dbReference type="ARBA" id="ARBA00022946"/>
    </source>
</evidence>
<dbReference type="EMBL" id="JACGCM010002894">
    <property type="protein sequence ID" value="KAF6133913.1"/>
    <property type="molecule type" value="Genomic_DNA"/>
</dbReference>
<dbReference type="GO" id="GO:0006508">
    <property type="term" value="P:proteolysis"/>
    <property type="evidence" value="ECO:0007669"/>
    <property type="project" value="UniProtKB-KW"/>
</dbReference>
<keyword evidence="3 10" id="KW-0645">Protease</keyword>
<keyword evidence="14" id="KW-1185">Reference proteome</keyword>
<name>A0A7J7KU75_9MAGN</name>
<evidence type="ECO:0000256" key="6">
    <source>
        <dbReference type="ARBA" id="ARBA00022833"/>
    </source>
</evidence>
<dbReference type="InterPro" id="IPR044730">
    <property type="entry name" value="RNase_H-like_dom_plant"/>
</dbReference>
<reference evidence="13 14" key="1">
    <citation type="journal article" date="2020" name="IScience">
        <title>Genome Sequencing of the Endangered Kingdonia uniflora (Circaeasteraceae, Ranunculales) Reveals Potential Mechanisms of Evolutionary Specialization.</title>
        <authorList>
            <person name="Sun Y."/>
            <person name="Deng T."/>
            <person name="Zhang A."/>
            <person name="Moore M.J."/>
            <person name="Landis J.B."/>
            <person name="Lin N."/>
            <person name="Zhang H."/>
            <person name="Zhang X."/>
            <person name="Huang J."/>
            <person name="Zhang X."/>
            <person name="Sun H."/>
            <person name="Wang H."/>
        </authorList>
    </citation>
    <scope>NUCLEOTIDE SEQUENCE [LARGE SCALE GENOMIC DNA]</scope>
    <source>
        <strain evidence="13">TB1705</strain>
        <tissue evidence="13">Leaf</tissue>
    </source>
</reference>
<dbReference type="CDD" id="cd06457">
    <property type="entry name" value="M3A_MIP"/>
    <property type="match status" value="1"/>
</dbReference>
<dbReference type="InterPro" id="IPR045090">
    <property type="entry name" value="Pept_M3A_M3B"/>
</dbReference>
<dbReference type="GO" id="GO:0006518">
    <property type="term" value="P:peptide metabolic process"/>
    <property type="evidence" value="ECO:0007669"/>
    <property type="project" value="TreeGrafter"/>
</dbReference>
<evidence type="ECO:0000256" key="2">
    <source>
        <dbReference type="ARBA" id="ARBA00006040"/>
    </source>
</evidence>
<dbReference type="GO" id="GO:0004222">
    <property type="term" value="F:metalloendopeptidase activity"/>
    <property type="evidence" value="ECO:0007669"/>
    <property type="project" value="InterPro"/>
</dbReference>
<accession>A0A7J7KU75</accession>
<dbReference type="SUPFAM" id="SSF55486">
    <property type="entry name" value="Metalloproteases ('zincins'), catalytic domain"/>
    <property type="match status" value="2"/>
</dbReference>
<keyword evidence="4 10" id="KW-0479">Metal-binding</keyword>
<dbReference type="OrthoDB" id="17530at2759"/>
<comment type="subcellular location">
    <subcellularLocation>
        <location evidence="1">Mitochondrion</location>
    </subcellularLocation>
</comment>
<gene>
    <name evidence="13" type="ORF">GIB67_040677</name>
</gene>
<dbReference type="GO" id="GO:0003676">
    <property type="term" value="F:nucleic acid binding"/>
    <property type="evidence" value="ECO:0007669"/>
    <property type="project" value="InterPro"/>
</dbReference>
<keyword evidence="8 10" id="KW-0482">Metalloprotease</keyword>